<dbReference type="Pfam" id="PF01244">
    <property type="entry name" value="Peptidase_M19"/>
    <property type="match status" value="1"/>
</dbReference>
<sequence>MTTLVSSSVRSRAEDLVRDAFLLQGSELPCSPHGGGDRFLFDPFEVNDEVISDWREAHLDVVICPTFCMDLDPYNGVIRQLAAWNSVLHDHRDQLMRISTGADFDAARESGRIGVLISLHFGDNFRTLDDVDYFHRLGQRSSTIVVRGHNAIGSAHHERYEAGLTHFGCAVVERMNNVGIGVDIAHANERTSLDVLDIATKPTYVSHACAYGLSPHEKNKSDEVLRKLGAGGGLIALQPASQLVWPEEPVHLKHFVDQIEYVARVAGPETVGLGFEEPYQGWGHFQGENRPVQSVTFAKGEISDEKLASTPRPKNQHHIPELMTRDRYTVLTAALLDRGFSEEEIRGFLGENTKRVFSTIMAGDGTPRAYESPLRAIHTNIGHIAH</sequence>
<reference evidence="1" key="1">
    <citation type="submission" date="2021-11" db="EMBL/GenBank/DDBJ databases">
        <title>Development of a sustainable strategy for remediation of hydrocarbon-contaminated territories based on the waste exchange concept.</title>
        <authorList>
            <person name="Elkin A."/>
        </authorList>
    </citation>
    <scope>NUCLEOTIDE SEQUENCE</scope>
    <source>
        <strain evidence="1">IEGM 757</strain>
    </source>
</reference>
<dbReference type="GO" id="GO:0006508">
    <property type="term" value="P:proteolysis"/>
    <property type="evidence" value="ECO:0007669"/>
    <property type="project" value="InterPro"/>
</dbReference>
<gene>
    <name evidence="1" type="ORF">LQ384_23670</name>
</gene>
<accession>A0AAW4XM41</accession>
<dbReference type="InterPro" id="IPR008257">
    <property type="entry name" value="Pept_M19"/>
</dbReference>
<dbReference type="PROSITE" id="PS51365">
    <property type="entry name" value="RENAL_DIPEPTIDASE_2"/>
    <property type="match status" value="1"/>
</dbReference>
<name>A0AAW4XM41_RHORH</name>
<dbReference type="RefSeq" id="WP_230792218.1">
    <property type="nucleotide sequence ID" value="NZ_JAJNCO010000016.1"/>
</dbReference>
<dbReference type="EMBL" id="JAJNCO010000016">
    <property type="protein sequence ID" value="MCD2114118.1"/>
    <property type="molecule type" value="Genomic_DNA"/>
</dbReference>
<dbReference type="PANTHER" id="PTHR10443">
    <property type="entry name" value="MICROSOMAL DIPEPTIDASE"/>
    <property type="match status" value="1"/>
</dbReference>
<proteinExistence type="predicted"/>
<comment type="caution">
    <text evidence="1">The sequence shown here is derived from an EMBL/GenBank/DDBJ whole genome shotgun (WGS) entry which is preliminary data.</text>
</comment>
<evidence type="ECO:0000313" key="1">
    <source>
        <dbReference type="EMBL" id="MCD2114118.1"/>
    </source>
</evidence>
<evidence type="ECO:0000313" key="2">
    <source>
        <dbReference type="Proteomes" id="UP001198630"/>
    </source>
</evidence>
<protein>
    <submittedName>
        <fullName evidence="1">Dipeptidase</fullName>
    </submittedName>
</protein>
<organism evidence="1 2">
    <name type="scientific">Rhodococcus rhodochrous</name>
    <dbReference type="NCBI Taxonomy" id="1829"/>
    <lineage>
        <taxon>Bacteria</taxon>
        <taxon>Bacillati</taxon>
        <taxon>Actinomycetota</taxon>
        <taxon>Actinomycetes</taxon>
        <taxon>Mycobacteriales</taxon>
        <taxon>Nocardiaceae</taxon>
        <taxon>Rhodococcus</taxon>
    </lineage>
</organism>
<dbReference type="GO" id="GO:0070573">
    <property type="term" value="F:metallodipeptidase activity"/>
    <property type="evidence" value="ECO:0007669"/>
    <property type="project" value="InterPro"/>
</dbReference>
<dbReference type="Proteomes" id="UP001198630">
    <property type="component" value="Unassembled WGS sequence"/>
</dbReference>
<dbReference type="SUPFAM" id="SSF51556">
    <property type="entry name" value="Metallo-dependent hydrolases"/>
    <property type="match status" value="1"/>
</dbReference>
<dbReference type="InterPro" id="IPR032466">
    <property type="entry name" value="Metal_Hydrolase"/>
</dbReference>
<dbReference type="Gene3D" id="3.20.20.140">
    <property type="entry name" value="Metal-dependent hydrolases"/>
    <property type="match status" value="1"/>
</dbReference>
<dbReference type="AlphaFoldDB" id="A0AAW4XM41"/>
<dbReference type="PANTHER" id="PTHR10443:SF12">
    <property type="entry name" value="DIPEPTIDASE"/>
    <property type="match status" value="1"/>
</dbReference>